<proteinExistence type="predicted"/>
<reference evidence="2 3" key="1">
    <citation type="submission" date="2018-03" db="EMBL/GenBank/DDBJ databases">
        <title>Genomic Encyclopedia of Archaeal and Bacterial Type Strains, Phase II (KMG-II): from individual species to whole genera.</title>
        <authorList>
            <person name="Goeker M."/>
        </authorList>
    </citation>
    <scope>NUCLEOTIDE SEQUENCE [LARGE SCALE GENOMIC DNA]</scope>
    <source>
        <strain evidence="2 3">DSM 45348</strain>
    </source>
</reference>
<dbReference type="AlphaFoldDB" id="A0A2T0S1S3"/>
<accession>A0A2T0S1S3</accession>
<sequence>MRESGAQSTAYVWKSATSISSRGADQSSVSAGSRNRCSPMPTSQLPSRTDEPKISITQISPERSGTSSIPDIQNATMDRGVTTPRARTSTCP</sequence>
<evidence type="ECO:0000256" key="1">
    <source>
        <dbReference type="SAM" id="MobiDB-lite"/>
    </source>
</evidence>
<dbReference type="EMBL" id="PVZG01000011">
    <property type="protein sequence ID" value="PRY27273.1"/>
    <property type="molecule type" value="Genomic_DNA"/>
</dbReference>
<organism evidence="2 3">
    <name type="scientific">Pseudosporangium ferrugineum</name>
    <dbReference type="NCBI Taxonomy" id="439699"/>
    <lineage>
        <taxon>Bacteria</taxon>
        <taxon>Bacillati</taxon>
        <taxon>Actinomycetota</taxon>
        <taxon>Actinomycetes</taxon>
        <taxon>Micromonosporales</taxon>
        <taxon>Micromonosporaceae</taxon>
        <taxon>Pseudosporangium</taxon>
    </lineage>
</organism>
<comment type="caution">
    <text evidence="2">The sequence shown here is derived from an EMBL/GenBank/DDBJ whole genome shotgun (WGS) entry which is preliminary data.</text>
</comment>
<evidence type="ECO:0000313" key="2">
    <source>
        <dbReference type="EMBL" id="PRY27273.1"/>
    </source>
</evidence>
<protein>
    <submittedName>
        <fullName evidence="2">Uncharacterized protein</fullName>
    </submittedName>
</protein>
<name>A0A2T0S1S3_9ACTN</name>
<feature type="compositionally biased region" description="Polar residues" evidence="1">
    <location>
        <begin position="55"/>
        <end position="76"/>
    </location>
</feature>
<feature type="compositionally biased region" description="Polar residues" evidence="1">
    <location>
        <begin position="1"/>
        <end position="47"/>
    </location>
</feature>
<gene>
    <name evidence="2" type="ORF">CLV70_111240</name>
</gene>
<keyword evidence="3" id="KW-1185">Reference proteome</keyword>
<evidence type="ECO:0000313" key="3">
    <source>
        <dbReference type="Proteomes" id="UP000239209"/>
    </source>
</evidence>
<feature type="region of interest" description="Disordered" evidence="1">
    <location>
        <begin position="1"/>
        <end position="92"/>
    </location>
</feature>
<dbReference type="Proteomes" id="UP000239209">
    <property type="component" value="Unassembled WGS sequence"/>
</dbReference>